<evidence type="ECO:0000313" key="8">
    <source>
        <dbReference type="Proteomes" id="UP000092583"/>
    </source>
</evidence>
<feature type="domain" description="Gfo/Idh/MocA-like oxidoreductase N-terminal" evidence="6">
    <location>
        <begin position="4"/>
        <end position="68"/>
    </location>
</feature>
<evidence type="ECO:0000256" key="2">
    <source>
        <dbReference type="ARBA" id="ARBA00023002"/>
    </source>
</evidence>
<gene>
    <name evidence="7" type="ORF">L486_07181</name>
</gene>
<dbReference type="InterPro" id="IPR036291">
    <property type="entry name" value="NAD(P)-bd_dom_sf"/>
</dbReference>
<comment type="catalytic activity">
    <reaction evidence="5">
        <text>D-xylose + NADP(+) = D-xylono-1,5-lactone + NADPH + H(+)</text>
        <dbReference type="Rhea" id="RHEA:22000"/>
        <dbReference type="ChEBI" id="CHEBI:15378"/>
        <dbReference type="ChEBI" id="CHEBI:15867"/>
        <dbReference type="ChEBI" id="CHEBI:53455"/>
        <dbReference type="ChEBI" id="CHEBI:57783"/>
        <dbReference type="ChEBI" id="CHEBI:58349"/>
        <dbReference type="EC" id="1.1.1.179"/>
    </reaction>
</comment>
<dbReference type="AlphaFoldDB" id="A0A1B9II28"/>
<name>A0A1B9II28_9TREE</name>
<accession>A0A1B9II28</accession>
<reference evidence="7 8" key="1">
    <citation type="submission" date="2013-07" db="EMBL/GenBank/DDBJ databases">
        <title>The Genome Sequence of Kwoniella mangroviensis CBS10435.</title>
        <authorList>
            <consortium name="The Broad Institute Genome Sequencing Platform"/>
            <person name="Cuomo C."/>
            <person name="Litvintseva A."/>
            <person name="Chen Y."/>
            <person name="Heitman J."/>
            <person name="Sun S."/>
            <person name="Springer D."/>
            <person name="Dromer F."/>
            <person name="Young S.K."/>
            <person name="Zeng Q."/>
            <person name="Gargeya S."/>
            <person name="Fitzgerald M."/>
            <person name="Abouelleil A."/>
            <person name="Alvarado L."/>
            <person name="Berlin A.M."/>
            <person name="Chapman S.B."/>
            <person name="Dewar J."/>
            <person name="Goldberg J."/>
            <person name="Griggs A."/>
            <person name="Gujja S."/>
            <person name="Hansen M."/>
            <person name="Howarth C."/>
            <person name="Imamovic A."/>
            <person name="Larimer J."/>
            <person name="McCowan C."/>
            <person name="Murphy C."/>
            <person name="Pearson M."/>
            <person name="Priest M."/>
            <person name="Roberts A."/>
            <person name="Saif S."/>
            <person name="Shea T."/>
            <person name="Sykes S."/>
            <person name="Wortman J."/>
            <person name="Nusbaum C."/>
            <person name="Birren B."/>
        </authorList>
    </citation>
    <scope>NUCLEOTIDE SEQUENCE [LARGE SCALE GENOMIC DNA]</scope>
    <source>
        <strain evidence="7 8">CBS 10435</strain>
    </source>
</reference>
<proteinExistence type="inferred from homology"/>
<dbReference type="Gene3D" id="3.30.360.10">
    <property type="entry name" value="Dihydrodipicolinate Reductase, domain 2"/>
    <property type="match status" value="1"/>
</dbReference>
<dbReference type="PANTHER" id="PTHR22604">
    <property type="entry name" value="OXIDOREDUCTASES"/>
    <property type="match status" value="1"/>
</dbReference>
<dbReference type="InterPro" id="IPR050984">
    <property type="entry name" value="Gfo/Idh/MocA_domain"/>
</dbReference>
<evidence type="ECO:0000256" key="4">
    <source>
        <dbReference type="ARBA" id="ARBA00042988"/>
    </source>
</evidence>
<dbReference type="EMBL" id="KI669467">
    <property type="protein sequence ID" value="OCF55071.1"/>
    <property type="molecule type" value="Genomic_DNA"/>
</dbReference>
<dbReference type="Gene3D" id="3.40.50.720">
    <property type="entry name" value="NAD(P)-binding Rossmann-like Domain"/>
    <property type="match status" value="1"/>
</dbReference>
<evidence type="ECO:0000259" key="6">
    <source>
        <dbReference type="Pfam" id="PF01408"/>
    </source>
</evidence>
<evidence type="ECO:0000313" key="7">
    <source>
        <dbReference type="EMBL" id="OCF55071.1"/>
    </source>
</evidence>
<evidence type="ECO:0000256" key="3">
    <source>
        <dbReference type="ARBA" id="ARBA00038984"/>
    </source>
</evidence>
<keyword evidence="8" id="KW-1185">Reference proteome</keyword>
<evidence type="ECO:0000256" key="1">
    <source>
        <dbReference type="ARBA" id="ARBA00010928"/>
    </source>
</evidence>
<dbReference type="OrthoDB" id="64915at2759"/>
<dbReference type="GO" id="GO:0000166">
    <property type="term" value="F:nucleotide binding"/>
    <property type="evidence" value="ECO:0007669"/>
    <property type="project" value="InterPro"/>
</dbReference>
<keyword evidence="2" id="KW-0560">Oxidoreductase</keyword>
<dbReference type="SUPFAM" id="SSF51735">
    <property type="entry name" value="NAD(P)-binding Rossmann-fold domains"/>
    <property type="match status" value="1"/>
</dbReference>
<sequence length="250" mass="28793">MGCYEELLAYPEIAAVYISVPNGLHGEWAIKSLQAGKHVLLEKPFTSNGLEARRVFEEAERCGKIVVEAFHRQFHPAAHVVKSLIASGKFGDIKRTFARTTIPKGTIPGSDIRWRCSLGGEVSTATFEEHNKDKRVDSALWADLLFDLQGGKTVDSKIYMDMNQPNLAVVIPRAWELPSIEIECEKATIYFYNHMMPHLFHYISIYDKVTKHTTYQKYYNYGPKCDPHWSTYRYQLETFVYKVRGREPKH</sequence>
<dbReference type="InterPro" id="IPR000683">
    <property type="entry name" value="Gfo/Idh/MocA-like_OxRdtase_N"/>
</dbReference>
<comment type="similarity">
    <text evidence="1">Belongs to the Gfo/Idh/MocA family.</text>
</comment>
<reference evidence="8" key="2">
    <citation type="submission" date="2013-12" db="EMBL/GenBank/DDBJ databases">
        <title>Evolution of pathogenesis and genome organization in the Tremellales.</title>
        <authorList>
            <person name="Cuomo C."/>
            <person name="Litvintseva A."/>
            <person name="Heitman J."/>
            <person name="Chen Y."/>
            <person name="Sun S."/>
            <person name="Springer D."/>
            <person name="Dromer F."/>
            <person name="Young S."/>
            <person name="Zeng Q."/>
            <person name="Chapman S."/>
            <person name="Gujja S."/>
            <person name="Saif S."/>
            <person name="Birren B."/>
        </authorList>
    </citation>
    <scope>NUCLEOTIDE SEQUENCE [LARGE SCALE GENOMIC DNA]</scope>
    <source>
        <strain evidence="8">CBS 10435</strain>
    </source>
</reference>
<evidence type="ECO:0000256" key="5">
    <source>
        <dbReference type="ARBA" id="ARBA00049233"/>
    </source>
</evidence>
<dbReference type="GO" id="GO:0047837">
    <property type="term" value="F:D-xylose 1-dehydrogenase (NADP+) activity"/>
    <property type="evidence" value="ECO:0007669"/>
    <property type="project" value="UniProtKB-EC"/>
</dbReference>
<dbReference type="Proteomes" id="UP000092583">
    <property type="component" value="Unassembled WGS sequence"/>
</dbReference>
<dbReference type="Pfam" id="PF01408">
    <property type="entry name" value="GFO_IDH_MocA"/>
    <property type="match status" value="1"/>
</dbReference>
<organism evidence="7 8">
    <name type="scientific">Kwoniella mangroviensis CBS 10435</name>
    <dbReference type="NCBI Taxonomy" id="1331196"/>
    <lineage>
        <taxon>Eukaryota</taxon>
        <taxon>Fungi</taxon>
        <taxon>Dikarya</taxon>
        <taxon>Basidiomycota</taxon>
        <taxon>Agaricomycotina</taxon>
        <taxon>Tremellomycetes</taxon>
        <taxon>Tremellales</taxon>
        <taxon>Cryptococcaceae</taxon>
        <taxon>Kwoniella</taxon>
    </lineage>
</organism>
<dbReference type="PANTHER" id="PTHR22604:SF105">
    <property type="entry name" value="TRANS-1,2-DIHYDROBENZENE-1,2-DIOL DEHYDROGENASE"/>
    <property type="match status" value="1"/>
</dbReference>
<protein>
    <recommendedName>
        <fullName evidence="3">D-xylose 1-dehydrogenase (NADP(+), D-xylono-1,5-lactone-forming)</fullName>
        <ecNumber evidence="3">1.1.1.179</ecNumber>
    </recommendedName>
    <alternativeName>
        <fullName evidence="4">D-xylose-NADP dehydrogenase</fullName>
    </alternativeName>
</protein>
<dbReference type="STRING" id="1331196.A0A1B9II28"/>
<dbReference type="EC" id="1.1.1.179" evidence="3"/>